<dbReference type="HOGENOM" id="CLU_2880776_0_0_6"/>
<gene>
    <name evidence="1" type="ORF">Mettu_3370</name>
</gene>
<organism evidence="1 2">
    <name type="scientific">Methylobacter tundripaludum (strain ATCC BAA-1195 / DSM 17260 / SV96)</name>
    <dbReference type="NCBI Taxonomy" id="697282"/>
    <lineage>
        <taxon>Bacteria</taxon>
        <taxon>Pseudomonadati</taxon>
        <taxon>Pseudomonadota</taxon>
        <taxon>Gammaproteobacteria</taxon>
        <taxon>Methylococcales</taxon>
        <taxon>Methylococcaceae</taxon>
        <taxon>Methylobacter</taxon>
    </lineage>
</organism>
<reference evidence="1 2" key="1">
    <citation type="submission" date="2011-06" db="EMBL/GenBank/DDBJ databases">
        <title>Genomic sequence of Methylobacter tundripaludum SV96.</title>
        <authorList>
            <consortium name="US DOE Joint Genome Institute"/>
            <person name="Lucas S."/>
            <person name="Han J."/>
            <person name="Lapidus A."/>
            <person name="Cheng J.-F."/>
            <person name="Goodwin L."/>
            <person name="Pitluck S."/>
            <person name="Held B."/>
            <person name="Detter J.C."/>
            <person name="Han C."/>
            <person name="Tapia R."/>
            <person name="Land M."/>
            <person name="Hauser L."/>
            <person name="Kyrpides N."/>
            <person name="Ivanova N."/>
            <person name="Ovchinnikova G."/>
            <person name="Pagani I."/>
            <person name="Klotz M.G."/>
            <person name="Dispirito A.A."/>
            <person name="Murrell J.C."/>
            <person name="Dunfield P."/>
            <person name="Kalyuzhnaya M.G."/>
            <person name="Svenning M."/>
            <person name="Trotsenko Y.A."/>
            <person name="Stein L.Y."/>
            <person name="Woyke T."/>
        </authorList>
    </citation>
    <scope>NUCLEOTIDE SEQUENCE [LARGE SCALE GENOMIC DNA]</scope>
    <source>
        <strain evidence="2">ATCC BAA-1195 / DSM 17260 / SV96</strain>
    </source>
</reference>
<sequence length="63" mass="7221">MLPSHLTISIYTSTGPFSLEGEGWDEGDIKGCFYSPHPNPLQQEREPSCFVTHCIYNTKKLYR</sequence>
<dbReference type="EMBL" id="JH109153">
    <property type="protein sequence ID" value="EGW20240.1"/>
    <property type="molecule type" value="Genomic_DNA"/>
</dbReference>
<proteinExistence type="predicted"/>
<dbReference type="AlphaFoldDB" id="G3IZ68"/>
<evidence type="ECO:0000313" key="1">
    <source>
        <dbReference type="EMBL" id="EGW20240.1"/>
    </source>
</evidence>
<evidence type="ECO:0000313" key="2">
    <source>
        <dbReference type="Proteomes" id="UP000004664"/>
    </source>
</evidence>
<dbReference type="Proteomes" id="UP000004664">
    <property type="component" value="Unassembled WGS sequence"/>
</dbReference>
<keyword evidence="2" id="KW-1185">Reference proteome</keyword>
<protein>
    <submittedName>
        <fullName evidence="1">Uncharacterized protein</fullName>
    </submittedName>
</protein>
<name>G3IZ68_METTV</name>
<accession>G3IZ68</accession>